<evidence type="ECO:0000313" key="8">
    <source>
        <dbReference type="Proteomes" id="UP000597138"/>
    </source>
</evidence>
<reference evidence="6 7" key="2">
    <citation type="submission" date="2014-03" db="EMBL/GenBank/DDBJ databases">
        <title>Draft Genome Sequences of Four Burkholderia Strains.</title>
        <authorList>
            <person name="Liu X.Y."/>
            <person name="Li C.X."/>
            <person name="Xu J.H."/>
        </authorList>
    </citation>
    <scope>NUCLEOTIDE SEQUENCE [LARGE SCALE GENOMIC DNA]</scope>
    <source>
        <strain evidence="6 7">R27</strain>
    </source>
</reference>
<feature type="domain" description="FAD dependent oxidoreductase" evidence="4">
    <location>
        <begin position="19"/>
        <end position="416"/>
    </location>
</feature>
<name>A0A069P2A6_9BURK</name>
<dbReference type="Proteomes" id="UP000027439">
    <property type="component" value="Unassembled WGS sequence"/>
</dbReference>
<dbReference type="Gene3D" id="3.30.9.10">
    <property type="entry name" value="D-Amino Acid Oxidase, subunit A, domain 2"/>
    <property type="match status" value="1"/>
</dbReference>
<gene>
    <name evidence="6" type="ORF">BG57_03650</name>
    <name evidence="5" type="ORF">GCM10010985_17180</name>
</gene>
<sequence>MGPPTERIAEDKALPESVDVVVVGGGVIGISTARFLAEKGLSVAVCEKGHIAGEQSSRNWGWCRATHRDLRELELSLESLKLWRRMDVDLGIDSGYRECGILYAADDARALADHEAWLARAVVKVGRDGIDSRIVSPDETAALMPGAARRFAGGIYTPSDGRAEPQRAVPAMAAALRQRGVKIAMPCAVRGVETSGGAVSAVVTEHGRIRCQSVVVAGGAWTRLFAGNLGVDVPQLMVRSSVMRTAPLPGGPEVSACNQALGYRKRMDGGYTLANAFRSYSDITPDSFRLFTKFLPALKSQFGSIKLSLNARFFEELRRPRRWPLDQPTVFETVRTLDPAPVEAFNETALAEFRAIFPSLAPVAVEQAWAGYIDVTPDAVPVISGVERTRGLFIATGFSGHGFGIGPGAGKLMADLVANDAPLVDPHAFRLSRFFDGSRIELDGGF</sequence>
<dbReference type="PANTHER" id="PTHR13847">
    <property type="entry name" value="SARCOSINE DEHYDROGENASE-RELATED"/>
    <property type="match status" value="1"/>
</dbReference>
<comment type="cofactor">
    <cofactor evidence="1">
        <name>FAD</name>
        <dbReference type="ChEBI" id="CHEBI:57692"/>
    </cofactor>
</comment>
<evidence type="ECO:0000256" key="1">
    <source>
        <dbReference type="ARBA" id="ARBA00001974"/>
    </source>
</evidence>
<organism evidence="6 7">
    <name type="scientific">Caballeronia grimmiae</name>
    <dbReference type="NCBI Taxonomy" id="1071679"/>
    <lineage>
        <taxon>Bacteria</taxon>
        <taxon>Pseudomonadati</taxon>
        <taxon>Pseudomonadota</taxon>
        <taxon>Betaproteobacteria</taxon>
        <taxon>Burkholderiales</taxon>
        <taxon>Burkholderiaceae</taxon>
        <taxon>Caballeronia</taxon>
    </lineage>
</organism>
<keyword evidence="8" id="KW-1185">Reference proteome</keyword>
<dbReference type="Proteomes" id="UP000597138">
    <property type="component" value="Unassembled WGS sequence"/>
</dbReference>
<protein>
    <submittedName>
        <fullName evidence="5 6">D-amino-acid oxidase</fullName>
    </submittedName>
</protein>
<dbReference type="GO" id="GO:0008718">
    <property type="term" value="F:D-amino-acid dehydrogenase activity"/>
    <property type="evidence" value="ECO:0007669"/>
    <property type="project" value="TreeGrafter"/>
</dbReference>
<reference evidence="8" key="3">
    <citation type="journal article" date="2019" name="Int. J. Syst. Evol. Microbiol.">
        <title>The Global Catalogue of Microorganisms (GCM) 10K type strain sequencing project: providing services to taxonomists for standard genome sequencing and annotation.</title>
        <authorList>
            <consortium name="The Broad Institute Genomics Platform"/>
            <consortium name="The Broad Institute Genome Sequencing Center for Infectious Disease"/>
            <person name="Wu L."/>
            <person name="Ma J."/>
        </authorList>
    </citation>
    <scope>NUCLEOTIDE SEQUENCE [LARGE SCALE GENOMIC DNA]</scope>
    <source>
        <strain evidence="8">CGMCC 1.11013</strain>
    </source>
</reference>
<dbReference type="EMBL" id="JFHE01000011">
    <property type="protein sequence ID" value="KDR34693.1"/>
    <property type="molecule type" value="Genomic_DNA"/>
</dbReference>
<dbReference type="AlphaFoldDB" id="A0A069P2A6"/>
<accession>A0A069P2A6</accession>
<dbReference type="SUPFAM" id="SSF51905">
    <property type="entry name" value="FAD/NAD(P)-binding domain"/>
    <property type="match status" value="1"/>
</dbReference>
<comment type="similarity">
    <text evidence="2">Belongs to the DadA oxidoreductase family.</text>
</comment>
<dbReference type="GO" id="GO:0005737">
    <property type="term" value="C:cytoplasm"/>
    <property type="evidence" value="ECO:0007669"/>
    <property type="project" value="TreeGrafter"/>
</dbReference>
<evidence type="ECO:0000313" key="6">
    <source>
        <dbReference type="EMBL" id="KDR34693.1"/>
    </source>
</evidence>
<dbReference type="RefSeq" id="WP_035964291.1">
    <property type="nucleotide sequence ID" value="NZ_BMEG01000002.1"/>
</dbReference>
<evidence type="ECO:0000256" key="2">
    <source>
        <dbReference type="ARBA" id="ARBA00009410"/>
    </source>
</evidence>
<dbReference type="STRING" id="1071679.BG57_03650"/>
<proteinExistence type="inferred from homology"/>
<dbReference type="GO" id="GO:0005886">
    <property type="term" value="C:plasma membrane"/>
    <property type="evidence" value="ECO:0007669"/>
    <property type="project" value="TreeGrafter"/>
</dbReference>
<dbReference type="eggNOG" id="COG0665">
    <property type="taxonomic scope" value="Bacteria"/>
</dbReference>
<comment type="caution">
    <text evidence="6">The sequence shown here is derived from an EMBL/GenBank/DDBJ whole genome shotgun (WGS) entry which is preliminary data.</text>
</comment>
<dbReference type="GO" id="GO:0055130">
    <property type="term" value="P:D-alanine catabolic process"/>
    <property type="evidence" value="ECO:0007669"/>
    <property type="project" value="TreeGrafter"/>
</dbReference>
<reference evidence="5" key="1">
    <citation type="journal article" date="2014" name="Int. J. Syst. Evol. Microbiol.">
        <title>Complete genome of a new Firmicutes species belonging to the dominant human colonic microbiota ('Ruminococcus bicirculans') reveals two chromosomes and a selective capacity to utilize plant glucans.</title>
        <authorList>
            <consortium name="NISC Comparative Sequencing Program"/>
            <person name="Wegmann U."/>
            <person name="Louis P."/>
            <person name="Goesmann A."/>
            <person name="Henrissat B."/>
            <person name="Duncan S.H."/>
            <person name="Flint H.J."/>
        </authorList>
    </citation>
    <scope>NUCLEOTIDE SEQUENCE</scope>
    <source>
        <strain evidence="5">CGMCC 1.11013</strain>
    </source>
</reference>
<evidence type="ECO:0000313" key="5">
    <source>
        <dbReference type="EMBL" id="GGD63712.1"/>
    </source>
</evidence>
<evidence type="ECO:0000256" key="3">
    <source>
        <dbReference type="ARBA" id="ARBA00023002"/>
    </source>
</evidence>
<reference evidence="5" key="4">
    <citation type="submission" date="2024-05" db="EMBL/GenBank/DDBJ databases">
        <authorList>
            <person name="Sun Q."/>
            <person name="Zhou Y."/>
        </authorList>
    </citation>
    <scope>NUCLEOTIDE SEQUENCE</scope>
    <source>
        <strain evidence="5">CGMCC 1.11013</strain>
    </source>
</reference>
<evidence type="ECO:0000313" key="7">
    <source>
        <dbReference type="Proteomes" id="UP000027439"/>
    </source>
</evidence>
<keyword evidence="3" id="KW-0560">Oxidoreductase</keyword>
<dbReference type="Pfam" id="PF01266">
    <property type="entry name" value="DAO"/>
    <property type="match status" value="1"/>
</dbReference>
<dbReference type="InterPro" id="IPR001613">
    <property type="entry name" value="Flavin_amine_oxidase"/>
</dbReference>
<dbReference type="PANTHER" id="PTHR13847:SF280">
    <property type="entry name" value="D-AMINO ACID DEHYDROGENASE"/>
    <property type="match status" value="1"/>
</dbReference>
<dbReference type="Gene3D" id="3.50.50.60">
    <property type="entry name" value="FAD/NAD(P)-binding domain"/>
    <property type="match status" value="3"/>
</dbReference>
<dbReference type="EMBL" id="BMEG01000002">
    <property type="protein sequence ID" value="GGD63712.1"/>
    <property type="molecule type" value="Genomic_DNA"/>
</dbReference>
<evidence type="ECO:0000259" key="4">
    <source>
        <dbReference type="Pfam" id="PF01266"/>
    </source>
</evidence>
<dbReference type="InterPro" id="IPR006076">
    <property type="entry name" value="FAD-dep_OxRdtase"/>
</dbReference>
<dbReference type="OrthoDB" id="9815989at2"/>
<dbReference type="PRINTS" id="PR00757">
    <property type="entry name" value="AMINEOXDASEF"/>
</dbReference>
<dbReference type="InterPro" id="IPR036188">
    <property type="entry name" value="FAD/NAD-bd_sf"/>
</dbReference>